<sequence length="410" mass="42756">MVGGGSAGIAAAIGAAQAGARVTLIEQYGFLGGSATQSGVHTFCGFYDRTGERVVAGAGQLVVDALQENGGMQVRRMPESGNTVVLLDPEVTKRTYDDLVLGAGIDLWLHSTVVGVERSGPTADDAAVITSVVVHHRGGLTRMHPSVVVDASGDGVVLSQCGADSPVADLAARQASTLVMHVGGVTSGASLTSAALGAAVADYSARHGVAFERQSGLAVREPGTQNVMLLLADTRRDVLDPRQLTQAEVETRRLARHYAAALREIPGWEHSFLSQTGPQLGIRESRRLAGVGTVTAADALNGRRRTDAIARCGWPIESHVEPGRTRYVSIKDDGWYHIGFDALRSPHVSNLYAAGRLTSSDSQAYASLRVMGTSFATGHAAGVAAAIGSNGRSVETSSVQSELKRQGALL</sequence>
<dbReference type="EMBL" id="VIVQ01000003">
    <property type="protein sequence ID" value="TWE09416.1"/>
    <property type="molecule type" value="Genomic_DNA"/>
</dbReference>
<dbReference type="Gene3D" id="3.50.50.60">
    <property type="entry name" value="FAD/NAD(P)-binding domain"/>
    <property type="match status" value="1"/>
</dbReference>
<keyword evidence="4" id="KW-0408">Iron</keyword>
<protein>
    <submittedName>
        <fullName evidence="6">FAD dependent oxidoreductase</fullName>
    </submittedName>
</protein>
<keyword evidence="5" id="KW-0411">Iron-sulfur</keyword>
<evidence type="ECO:0000256" key="2">
    <source>
        <dbReference type="ARBA" id="ARBA00022723"/>
    </source>
</evidence>
<dbReference type="GO" id="GO:0051539">
    <property type="term" value="F:4 iron, 4 sulfur cluster binding"/>
    <property type="evidence" value="ECO:0007669"/>
    <property type="project" value="UniProtKB-KW"/>
</dbReference>
<dbReference type="GO" id="GO:0046872">
    <property type="term" value="F:metal ion binding"/>
    <property type="evidence" value="ECO:0007669"/>
    <property type="project" value="UniProtKB-KW"/>
</dbReference>
<dbReference type="AlphaFoldDB" id="A0A561E1B4"/>
<evidence type="ECO:0000313" key="7">
    <source>
        <dbReference type="Proteomes" id="UP000318297"/>
    </source>
</evidence>
<keyword evidence="2" id="KW-0479">Metal-binding</keyword>
<dbReference type="GO" id="GO:0016491">
    <property type="term" value="F:oxidoreductase activity"/>
    <property type="evidence" value="ECO:0007669"/>
    <property type="project" value="UniProtKB-KW"/>
</dbReference>
<dbReference type="Proteomes" id="UP000318297">
    <property type="component" value="Unassembled WGS sequence"/>
</dbReference>
<dbReference type="InterPro" id="IPR039650">
    <property type="entry name" value="HdrA-like"/>
</dbReference>
<reference evidence="6 7" key="1">
    <citation type="submission" date="2019-06" db="EMBL/GenBank/DDBJ databases">
        <title>Sequencing the genomes of 1000 actinobacteria strains.</title>
        <authorList>
            <person name="Klenk H.-P."/>
        </authorList>
    </citation>
    <scope>NUCLEOTIDE SEQUENCE [LARGE SCALE GENOMIC DNA]</scope>
    <source>
        <strain evidence="6 7">DSM 19560</strain>
    </source>
</reference>
<keyword evidence="7" id="KW-1185">Reference proteome</keyword>
<dbReference type="PANTHER" id="PTHR43498">
    <property type="entry name" value="FERREDOXIN:COB-COM HETERODISULFIDE REDUCTASE SUBUNIT A"/>
    <property type="match status" value="1"/>
</dbReference>
<comment type="caution">
    <text evidence="6">The sequence shown here is derived from an EMBL/GenBank/DDBJ whole genome shotgun (WGS) entry which is preliminary data.</text>
</comment>
<keyword evidence="3" id="KW-0560">Oxidoreductase</keyword>
<accession>A0A561E1B4</accession>
<name>A0A561E1B4_9MICO</name>
<organism evidence="6 7">
    <name type="scientific">Rudaeicoccus suwonensis</name>
    <dbReference type="NCBI Taxonomy" id="657409"/>
    <lineage>
        <taxon>Bacteria</taxon>
        <taxon>Bacillati</taxon>
        <taxon>Actinomycetota</taxon>
        <taxon>Actinomycetes</taxon>
        <taxon>Micrococcales</taxon>
        <taxon>Dermacoccaceae</taxon>
        <taxon>Rudaeicoccus</taxon>
    </lineage>
</organism>
<proteinExistence type="predicted"/>
<dbReference type="PANTHER" id="PTHR43498:SF1">
    <property type="entry name" value="COB--COM HETERODISULFIDE REDUCTASE IRON-SULFUR SUBUNIT A"/>
    <property type="match status" value="1"/>
</dbReference>
<dbReference type="Pfam" id="PF12831">
    <property type="entry name" value="FAD_oxidored"/>
    <property type="match status" value="1"/>
</dbReference>
<evidence type="ECO:0000313" key="6">
    <source>
        <dbReference type="EMBL" id="TWE09416.1"/>
    </source>
</evidence>
<evidence type="ECO:0000256" key="4">
    <source>
        <dbReference type="ARBA" id="ARBA00023004"/>
    </source>
</evidence>
<dbReference type="InterPro" id="IPR036188">
    <property type="entry name" value="FAD/NAD-bd_sf"/>
</dbReference>
<evidence type="ECO:0000256" key="5">
    <source>
        <dbReference type="ARBA" id="ARBA00023014"/>
    </source>
</evidence>
<dbReference type="SUPFAM" id="SSF51905">
    <property type="entry name" value="FAD/NAD(P)-binding domain"/>
    <property type="match status" value="1"/>
</dbReference>
<gene>
    <name evidence="6" type="ORF">BKA23_3119</name>
</gene>
<keyword evidence="1" id="KW-0004">4Fe-4S</keyword>
<evidence type="ECO:0000256" key="1">
    <source>
        <dbReference type="ARBA" id="ARBA00022485"/>
    </source>
</evidence>
<evidence type="ECO:0000256" key="3">
    <source>
        <dbReference type="ARBA" id="ARBA00023002"/>
    </source>
</evidence>